<keyword evidence="2" id="KW-1185">Reference proteome</keyword>
<dbReference type="RefSeq" id="WP_310966629.1">
    <property type="nucleotide sequence ID" value="NZ_JAVMBO010000017.1"/>
</dbReference>
<reference evidence="1" key="1">
    <citation type="submission" date="2023-09" db="EMBL/GenBank/DDBJ databases">
        <title>Marinobacter sediminicola sp. nov. and Marinobacter maritimum sp. nov., isolated from marine sediment.</title>
        <authorList>
            <person name="An J."/>
        </authorList>
    </citation>
    <scope>NUCLEOTIDE SEQUENCE</scope>
    <source>
        <strain evidence="1">F60267</strain>
    </source>
</reference>
<gene>
    <name evidence="1" type="ORF">RKA07_14275</name>
</gene>
<sequence>MSTELNLAAVIYDNDEQPVDKLLHMVAATLNQRGDRTAGLAMVLNEQGLRRAPMALQDLETGKEYSIAQNLGKESQSCCLDPHGLADATKVLRALLNQPPRLAVVNRFGQQEIDGKGCRAEIIQLLDAGIPVLTVVKRKFLSQWHEFGGGQAIDLPFSEEAVLQWCDGALQRR</sequence>
<evidence type="ECO:0000313" key="2">
    <source>
        <dbReference type="Proteomes" id="UP001267407"/>
    </source>
</evidence>
<organism evidence="1 2">
    <name type="scientific">Marinobacter xiaoshiensis</name>
    <dbReference type="NCBI Taxonomy" id="3073652"/>
    <lineage>
        <taxon>Bacteria</taxon>
        <taxon>Pseudomonadati</taxon>
        <taxon>Pseudomonadota</taxon>
        <taxon>Gammaproteobacteria</taxon>
        <taxon>Pseudomonadales</taxon>
        <taxon>Marinobacteraceae</taxon>
        <taxon>Marinobacter</taxon>
    </lineage>
</organism>
<dbReference type="Proteomes" id="UP001267407">
    <property type="component" value="Unassembled WGS sequence"/>
</dbReference>
<name>A0ABU2HJM4_9GAMM</name>
<proteinExistence type="predicted"/>
<evidence type="ECO:0000313" key="1">
    <source>
        <dbReference type="EMBL" id="MDS1311264.1"/>
    </source>
</evidence>
<accession>A0ABU2HJM4</accession>
<comment type="caution">
    <text evidence="1">The sequence shown here is derived from an EMBL/GenBank/DDBJ whole genome shotgun (WGS) entry which is preliminary data.</text>
</comment>
<dbReference type="Pfam" id="PF10649">
    <property type="entry name" value="DUF2478"/>
    <property type="match status" value="1"/>
</dbReference>
<dbReference type="EMBL" id="JAVMBO010000017">
    <property type="protein sequence ID" value="MDS1311264.1"/>
    <property type="molecule type" value="Genomic_DNA"/>
</dbReference>
<protein>
    <submittedName>
        <fullName evidence="1">DUF2478 domain-containing protein</fullName>
    </submittedName>
</protein>
<dbReference type="InterPro" id="IPR018912">
    <property type="entry name" value="DUF2478"/>
</dbReference>